<accession>A0AAD4D7W1</accession>
<proteinExistence type="predicted"/>
<keyword evidence="3" id="KW-1185">Reference proteome</keyword>
<gene>
    <name evidence="2" type="ORF">BGZ95_000754</name>
</gene>
<dbReference type="AlphaFoldDB" id="A0AAD4D7W1"/>
<evidence type="ECO:0000256" key="1">
    <source>
        <dbReference type="SAM" id="MobiDB-lite"/>
    </source>
</evidence>
<reference evidence="2" key="1">
    <citation type="journal article" date="2020" name="Fungal Divers.">
        <title>Resolving the Mortierellaceae phylogeny through synthesis of multi-gene phylogenetics and phylogenomics.</title>
        <authorList>
            <person name="Vandepol N."/>
            <person name="Liber J."/>
            <person name="Desiro A."/>
            <person name="Na H."/>
            <person name="Kennedy M."/>
            <person name="Barry K."/>
            <person name="Grigoriev I.V."/>
            <person name="Miller A.N."/>
            <person name="O'Donnell K."/>
            <person name="Stajich J.E."/>
            <person name="Bonito G."/>
        </authorList>
    </citation>
    <scope>NUCLEOTIDE SEQUENCE</scope>
    <source>
        <strain evidence="2">NRRL 28262</strain>
    </source>
</reference>
<feature type="compositionally biased region" description="Low complexity" evidence="1">
    <location>
        <begin position="164"/>
        <end position="177"/>
    </location>
</feature>
<dbReference type="Proteomes" id="UP001194580">
    <property type="component" value="Unassembled WGS sequence"/>
</dbReference>
<feature type="compositionally biased region" description="Polar residues" evidence="1">
    <location>
        <begin position="119"/>
        <end position="151"/>
    </location>
</feature>
<feature type="region of interest" description="Disordered" evidence="1">
    <location>
        <begin position="119"/>
        <end position="189"/>
    </location>
</feature>
<name>A0AAD4D7W1_9FUNG</name>
<comment type="caution">
    <text evidence="2">The sequence shown here is derived from an EMBL/GenBank/DDBJ whole genome shotgun (WGS) entry which is preliminary data.</text>
</comment>
<sequence>MQAGRAQAVYPVGHDGLSPNTRVAPTFADIAYISTYLDPSAGMEVMFWRDIRAMFVDAAYIRHNSRTLDFLKDANGNTLVPLRVAALHRAVIEVVVDAPLKPPAAHDQSKVRPVSVSVVNPTAVRQSPSSGSVEASTENSVHNHSQNSACSQDDHESQSTLHHTGASTSNGNNNNNAESPSPVAPVIAVSSKSTSKPVFDGWQYLPPSGRVDCDGFLLCTSRLNTDMNGYTSNVQRFSDSKRDKYGQGTNSVMMPIMENETYEIQGAERVWFMGLRRG</sequence>
<protein>
    <submittedName>
        <fullName evidence="2">Uncharacterized protein</fullName>
    </submittedName>
</protein>
<organism evidence="2 3">
    <name type="scientific">Linnemannia exigua</name>
    <dbReference type="NCBI Taxonomy" id="604196"/>
    <lineage>
        <taxon>Eukaryota</taxon>
        <taxon>Fungi</taxon>
        <taxon>Fungi incertae sedis</taxon>
        <taxon>Mucoromycota</taxon>
        <taxon>Mortierellomycotina</taxon>
        <taxon>Mortierellomycetes</taxon>
        <taxon>Mortierellales</taxon>
        <taxon>Mortierellaceae</taxon>
        <taxon>Linnemannia</taxon>
    </lineage>
</organism>
<dbReference type="EMBL" id="JAAAIL010001142">
    <property type="protein sequence ID" value="KAG0271437.1"/>
    <property type="molecule type" value="Genomic_DNA"/>
</dbReference>
<evidence type="ECO:0000313" key="2">
    <source>
        <dbReference type="EMBL" id="KAG0271437.1"/>
    </source>
</evidence>
<evidence type="ECO:0000313" key="3">
    <source>
        <dbReference type="Proteomes" id="UP001194580"/>
    </source>
</evidence>